<reference evidence="2" key="1">
    <citation type="submission" date="2019-12" db="EMBL/GenBank/DDBJ databases">
        <title>Genome sequencing and annotation of Brassica cretica.</title>
        <authorList>
            <person name="Studholme D.J."/>
            <person name="Sarris P."/>
        </authorList>
    </citation>
    <scope>NUCLEOTIDE SEQUENCE</scope>
    <source>
        <strain evidence="2">PFS-109/04</strain>
        <tissue evidence="2">Leaf</tissue>
    </source>
</reference>
<keyword evidence="1" id="KW-0732">Signal</keyword>
<evidence type="ECO:0000313" key="3">
    <source>
        <dbReference type="Proteomes" id="UP000712600"/>
    </source>
</evidence>
<evidence type="ECO:0000313" key="2">
    <source>
        <dbReference type="EMBL" id="KAF3541410.1"/>
    </source>
</evidence>
<feature type="signal peptide" evidence="1">
    <location>
        <begin position="1"/>
        <end position="21"/>
    </location>
</feature>
<dbReference type="EMBL" id="QGKX02001290">
    <property type="protein sequence ID" value="KAF3541410.1"/>
    <property type="molecule type" value="Genomic_DNA"/>
</dbReference>
<dbReference type="AlphaFoldDB" id="A0A8S9QJJ7"/>
<gene>
    <name evidence="2" type="ORF">F2Q69_00023724</name>
</gene>
<dbReference type="Proteomes" id="UP000712600">
    <property type="component" value="Unassembled WGS sequence"/>
</dbReference>
<name>A0A8S9QJJ7_BRACR</name>
<feature type="chain" id="PRO_5035868138" evidence="1">
    <location>
        <begin position="22"/>
        <end position="59"/>
    </location>
</feature>
<evidence type="ECO:0000256" key="1">
    <source>
        <dbReference type="SAM" id="SignalP"/>
    </source>
</evidence>
<accession>A0A8S9QJJ7</accession>
<proteinExistence type="predicted"/>
<dbReference type="PROSITE" id="PS51257">
    <property type="entry name" value="PROKAR_LIPOPROTEIN"/>
    <property type="match status" value="1"/>
</dbReference>
<comment type="caution">
    <text evidence="2">The sequence shown here is derived from an EMBL/GenBank/DDBJ whole genome shotgun (WGS) entry which is preliminary data.</text>
</comment>
<protein>
    <submittedName>
        <fullName evidence="2">Uncharacterized protein</fullName>
    </submittedName>
</protein>
<organism evidence="2 3">
    <name type="scientific">Brassica cretica</name>
    <name type="common">Mustard</name>
    <dbReference type="NCBI Taxonomy" id="69181"/>
    <lineage>
        <taxon>Eukaryota</taxon>
        <taxon>Viridiplantae</taxon>
        <taxon>Streptophyta</taxon>
        <taxon>Embryophyta</taxon>
        <taxon>Tracheophyta</taxon>
        <taxon>Spermatophyta</taxon>
        <taxon>Magnoliopsida</taxon>
        <taxon>eudicotyledons</taxon>
        <taxon>Gunneridae</taxon>
        <taxon>Pentapetalae</taxon>
        <taxon>rosids</taxon>
        <taxon>malvids</taxon>
        <taxon>Brassicales</taxon>
        <taxon>Brassicaceae</taxon>
        <taxon>Brassiceae</taxon>
        <taxon>Brassica</taxon>
    </lineage>
</organism>
<sequence>MERGVCFSFFIGLYSCGAVSTGPEDTTEITSVVLVDESGSKIVISIENVVSFDRACDLL</sequence>